<evidence type="ECO:0000313" key="1">
    <source>
        <dbReference type="EMBL" id="VFB18417.1"/>
    </source>
</evidence>
<dbReference type="EMBL" id="CAACYJ010000018">
    <property type="protein sequence ID" value="VFB18417.1"/>
    <property type="molecule type" value="Genomic_DNA"/>
</dbReference>
<organism evidence="1 2">
    <name type="scientific">Pseudomonas fragi</name>
    <dbReference type="NCBI Taxonomy" id="296"/>
    <lineage>
        <taxon>Bacteria</taxon>
        <taxon>Pseudomonadati</taxon>
        <taxon>Pseudomonadota</taxon>
        <taxon>Gammaproteobacteria</taxon>
        <taxon>Pseudomonadales</taxon>
        <taxon>Pseudomonadaceae</taxon>
        <taxon>Pseudomonas</taxon>
    </lineage>
</organism>
<gene>
    <name evidence="1" type="ORF">NCTC10754_00965</name>
</gene>
<sequence>MSLCIEPFLQKLTDCGPEARFILEAIARGGSCGGSGGECFRCKPLAKQLHMVEGVVSAALGELVAVGVVERLESALAGKGRPKVSYQIAPQSLATLKGQPSPHASHPDHLKRLFSGADIPAGILGPQPKSQKERAIVTRLGKPAPPGGRSRLSICNRLLLGALLANADQFGVVTGLSNLDLRRLTGLDSESLSHRLRRLRGVGLIRSYVPGVTSSVFCTKKVNSTYFLNLNHPGYGLSGEGAVLVHWLPQSKVRNDAFDVLLRDVQGFRRPPALNRAKTPKEVLHFLARERRPVFNVLRLMLYRCASELLSRHWFDLARDGSGDYDWLRDRIEADLQPPLGFGAGEVQPDRAWGEILRHFCKLVVGIAQTYRARFGAANWIGFDSVGLCILPVLEGEGDEIMVLLLQPRPVEISTCAILRESHRGELALESWGEESEMPLEYRFGCGLLTPPARRILKS</sequence>
<evidence type="ECO:0000313" key="2">
    <source>
        <dbReference type="Proteomes" id="UP000330809"/>
    </source>
</evidence>
<dbReference type="AlphaFoldDB" id="A0A449IG03"/>
<proteinExistence type="predicted"/>
<name>A0A449IG03_PSEFR</name>
<protein>
    <submittedName>
        <fullName evidence="1">Uncharacterized protein</fullName>
    </submittedName>
</protein>
<reference evidence="1 2" key="1">
    <citation type="submission" date="2019-02" db="EMBL/GenBank/DDBJ databases">
        <authorList>
            <consortium name="Pathogen Informatics"/>
        </authorList>
    </citation>
    <scope>NUCLEOTIDE SEQUENCE [LARGE SCALE GENOMIC DNA]</scope>
    <source>
        <strain evidence="1 2">3012STDY7103891</strain>
    </source>
</reference>
<dbReference type="Proteomes" id="UP000330809">
    <property type="component" value="Unassembled WGS sequence"/>
</dbReference>
<accession>A0A449IG03</accession>